<dbReference type="InterPro" id="IPR018739">
    <property type="entry name" value="DUF2281"/>
</dbReference>
<evidence type="ECO:0000313" key="2">
    <source>
        <dbReference type="EMBL" id="AUD02436.1"/>
    </source>
</evidence>
<proteinExistence type="predicted"/>
<dbReference type="EMBL" id="CP025096">
    <property type="protein sequence ID" value="AUD02436.1"/>
    <property type="molecule type" value="Genomic_DNA"/>
</dbReference>
<evidence type="ECO:0000313" key="3">
    <source>
        <dbReference type="Proteomes" id="UP000232883"/>
    </source>
</evidence>
<protein>
    <recommendedName>
        <fullName evidence="1">DUF2281 domain-containing protein</fullName>
    </recommendedName>
</protein>
<dbReference type="Pfam" id="PF10047">
    <property type="entry name" value="DUF2281"/>
    <property type="match status" value="1"/>
</dbReference>
<dbReference type="Proteomes" id="UP000232883">
    <property type="component" value="Chromosome"/>
</dbReference>
<feature type="domain" description="DUF2281" evidence="1">
    <location>
        <begin position="32"/>
        <end position="72"/>
    </location>
</feature>
<name>A0A2K8YXS4_9BACT</name>
<reference evidence="2 3" key="1">
    <citation type="submission" date="2017-11" db="EMBL/GenBank/DDBJ databases">
        <title>Taxonomic description and genome sequences of Spirosoma HA7 sp. nov., isolated from pollen microhabitat of Corylus avellana.</title>
        <authorList>
            <person name="Ambika Manirajan B."/>
            <person name="Suarez C."/>
            <person name="Ratering S."/>
            <person name="Geissler-Plaum R."/>
            <person name="Cardinale M."/>
            <person name="Sylvia S."/>
        </authorList>
    </citation>
    <scope>NUCLEOTIDE SEQUENCE [LARGE SCALE GENOMIC DNA]</scope>
    <source>
        <strain evidence="2 3">HA7</strain>
    </source>
</reference>
<dbReference type="RefSeq" id="WP_100988153.1">
    <property type="nucleotide sequence ID" value="NZ_CP025096.1"/>
</dbReference>
<sequence>MLTAIKGIYDNVQIIWDEVPPVQKRTKVIVTFLEESSPSQLNQIKKREGGSMKGEVWMSDEFNEPLDDLNEYM</sequence>
<keyword evidence="3" id="KW-1185">Reference proteome</keyword>
<dbReference type="OrthoDB" id="7064984at2"/>
<evidence type="ECO:0000259" key="1">
    <source>
        <dbReference type="Pfam" id="PF10047"/>
    </source>
</evidence>
<dbReference type="KEGG" id="spir:CWM47_11725"/>
<accession>A0A2K8YXS4</accession>
<organism evidence="2 3">
    <name type="scientific">Spirosoma pollinicola</name>
    <dbReference type="NCBI Taxonomy" id="2057025"/>
    <lineage>
        <taxon>Bacteria</taxon>
        <taxon>Pseudomonadati</taxon>
        <taxon>Bacteroidota</taxon>
        <taxon>Cytophagia</taxon>
        <taxon>Cytophagales</taxon>
        <taxon>Cytophagaceae</taxon>
        <taxon>Spirosoma</taxon>
    </lineage>
</organism>
<gene>
    <name evidence="2" type="ORF">CWM47_11725</name>
</gene>
<dbReference type="AlphaFoldDB" id="A0A2K8YXS4"/>